<keyword evidence="9" id="KW-1185">Reference proteome</keyword>
<evidence type="ECO:0000256" key="6">
    <source>
        <dbReference type="ARBA" id="ARBA00023136"/>
    </source>
</evidence>
<comment type="subcellular location">
    <subcellularLocation>
        <location evidence="1">Cell outer membrane</location>
    </subcellularLocation>
</comment>
<sequence>MIGLLFAPLLFAQEKWTLQDCLALGQEHSYELMLAQLERQVVEVQQQSMASYYLPDVGVNASQSFNYGSAINPMTNTRVSSNIQSLQTSVDASVRLFDWSDYMDRQMKKLNTSYAGLQEEEIKFHYQQRILDLFFKIIGTQEYYKLQTQQLKNSQLNFDRVVKEVEAGAKPQSDQYDIEYLYNKEQISMQETLDELANQKLQLVQLLDLQTKLTVDFELVFEKEFVGWNSDYEFNPVLEKVRLYQTLLETEKKSLRAKNYPRLTGSYQFGTFYSKPFNTSLDWQVESFSRQFGDNKSHYVGIGMSIPVFQGGNVTRQLRKNKAERELNALKIKDKEQWVQKENELLIQEINQVGNRTESLQNSIQLAQKSFQTTQVKYENGKADIFSFNAAKNQLLGAEFALVQNEIKQVFLVKKRALNYANHL</sequence>
<dbReference type="GO" id="GO:0015562">
    <property type="term" value="F:efflux transmembrane transporter activity"/>
    <property type="evidence" value="ECO:0007669"/>
    <property type="project" value="InterPro"/>
</dbReference>
<keyword evidence="5" id="KW-0812">Transmembrane</keyword>
<dbReference type="Proteomes" id="UP000255024">
    <property type="component" value="Unassembled WGS sequence"/>
</dbReference>
<keyword evidence="3" id="KW-0813">Transport</keyword>
<reference evidence="8 9" key="1">
    <citation type="submission" date="2018-06" db="EMBL/GenBank/DDBJ databases">
        <authorList>
            <consortium name="Pathogen Informatics"/>
            <person name="Doyle S."/>
        </authorList>
    </citation>
    <scope>NUCLEOTIDE SEQUENCE [LARGE SCALE GENOMIC DNA]</scope>
    <source>
        <strain evidence="8 9">NCTC11179</strain>
    </source>
</reference>
<evidence type="ECO:0000256" key="5">
    <source>
        <dbReference type="ARBA" id="ARBA00022692"/>
    </source>
</evidence>
<proteinExistence type="inferred from homology"/>
<protein>
    <submittedName>
        <fullName evidence="8">Type I secretion outer membrane protein, TolC family</fullName>
    </submittedName>
</protein>
<keyword evidence="7" id="KW-0998">Cell outer membrane</keyword>
<dbReference type="InterPro" id="IPR051906">
    <property type="entry name" value="TolC-like"/>
</dbReference>
<keyword evidence="4" id="KW-1134">Transmembrane beta strand</keyword>
<evidence type="ECO:0000313" key="9">
    <source>
        <dbReference type="Proteomes" id="UP000255024"/>
    </source>
</evidence>
<dbReference type="Gene3D" id="1.20.1600.10">
    <property type="entry name" value="Outer membrane efflux proteins (OEP)"/>
    <property type="match status" value="1"/>
</dbReference>
<dbReference type="GO" id="GO:0009279">
    <property type="term" value="C:cell outer membrane"/>
    <property type="evidence" value="ECO:0007669"/>
    <property type="project" value="UniProtKB-SubCell"/>
</dbReference>
<dbReference type="GO" id="GO:1990281">
    <property type="term" value="C:efflux pump complex"/>
    <property type="evidence" value="ECO:0007669"/>
    <property type="project" value="TreeGrafter"/>
</dbReference>
<accession>A0A378U1F8</accession>
<evidence type="ECO:0000313" key="8">
    <source>
        <dbReference type="EMBL" id="STZ69058.1"/>
    </source>
</evidence>
<evidence type="ECO:0000256" key="2">
    <source>
        <dbReference type="ARBA" id="ARBA00007613"/>
    </source>
</evidence>
<dbReference type="InterPro" id="IPR003423">
    <property type="entry name" value="OMP_efflux"/>
</dbReference>
<dbReference type="EMBL" id="UGQL01000002">
    <property type="protein sequence ID" value="STZ69058.1"/>
    <property type="molecule type" value="Genomic_DNA"/>
</dbReference>
<dbReference type="PANTHER" id="PTHR30026">
    <property type="entry name" value="OUTER MEMBRANE PROTEIN TOLC"/>
    <property type="match status" value="1"/>
</dbReference>
<dbReference type="AlphaFoldDB" id="A0A378U1F8"/>
<dbReference type="Pfam" id="PF02321">
    <property type="entry name" value="OEP"/>
    <property type="match status" value="1"/>
</dbReference>
<dbReference type="SUPFAM" id="SSF56954">
    <property type="entry name" value="Outer membrane efflux proteins (OEP)"/>
    <property type="match status" value="1"/>
</dbReference>
<organism evidence="8 9">
    <name type="scientific">Myroides odoratus</name>
    <name type="common">Flavobacterium odoratum</name>
    <dbReference type="NCBI Taxonomy" id="256"/>
    <lineage>
        <taxon>Bacteria</taxon>
        <taxon>Pseudomonadati</taxon>
        <taxon>Bacteroidota</taxon>
        <taxon>Flavobacteriia</taxon>
        <taxon>Flavobacteriales</taxon>
        <taxon>Flavobacteriaceae</taxon>
        <taxon>Myroides</taxon>
    </lineage>
</organism>
<dbReference type="PANTHER" id="PTHR30026:SF20">
    <property type="entry name" value="OUTER MEMBRANE PROTEIN TOLC"/>
    <property type="match status" value="1"/>
</dbReference>
<gene>
    <name evidence="8" type="ORF">NCTC11179_02548</name>
</gene>
<comment type="similarity">
    <text evidence="2">Belongs to the outer membrane factor (OMF) (TC 1.B.17) family.</text>
</comment>
<keyword evidence="6" id="KW-0472">Membrane</keyword>
<evidence type="ECO:0000256" key="3">
    <source>
        <dbReference type="ARBA" id="ARBA00022448"/>
    </source>
</evidence>
<evidence type="ECO:0000256" key="4">
    <source>
        <dbReference type="ARBA" id="ARBA00022452"/>
    </source>
</evidence>
<evidence type="ECO:0000256" key="1">
    <source>
        <dbReference type="ARBA" id="ARBA00004442"/>
    </source>
</evidence>
<name>A0A378U1F8_MYROD</name>
<evidence type="ECO:0000256" key="7">
    <source>
        <dbReference type="ARBA" id="ARBA00023237"/>
    </source>
</evidence>
<dbReference type="GO" id="GO:0015288">
    <property type="term" value="F:porin activity"/>
    <property type="evidence" value="ECO:0007669"/>
    <property type="project" value="TreeGrafter"/>
</dbReference>